<gene>
    <name evidence="1" type="ORF">B296_00048981</name>
</gene>
<dbReference type="AlphaFoldDB" id="A0A426X1T4"/>
<protein>
    <submittedName>
        <fullName evidence="1">Uncharacterized protein</fullName>
    </submittedName>
</protein>
<dbReference type="EMBL" id="AMZH03028993">
    <property type="protein sequence ID" value="RRT33445.1"/>
    <property type="molecule type" value="Genomic_DNA"/>
</dbReference>
<sequence length="169" mass="20064">MGSRTNTVSRKNAMVRKFARSSRTVEFRLIFRAPSQKFKILTIFDILVHGKSYEHSFMKKRDSHKLCAKVKFRLVFRAPSRKFKILAIPDVLAHVTRRVKFLSVFRVPFWKFKILAIPDVFAHGNPHEHGFKKKRDGHKRCAKSRAESSFNRFFMHCLGNLKYWPFLMY</sequence>
<comment type="caution">
    <text evidence="1">The sequence shown here is derived from an EMBL/GenBank/DDBJ whole genome shotgun (WGS) entry which is preliminary data.</text>
</comment>
<name>A0A426X1T4_ENSVE</name>
<dbReference type="Proteomes" id="UP000287651">
    <property type="component" value="Unassembled WGS sequence"/>
</dbReference>
<evidence type="ECO:0000313" key="2">
    <source>
        <dbReference type="Proteomes" id="UP000287651"/>
    </source>
</evidence>
<organism evidence="1 2">
    <name type="scientific">Ensete ventricosum</name>
    <name type="common">Abyssinian banana</name>
    <name type="synonym">Musa ensete</name>
    <dbReference type="NCBI Taxonomy" id="4639"/>
    <lineage>
        <taxon>Eukaryota</taxon>
        <taxon>Viridiplantae</taxon>
        <taxon>Streptophyta</taxon>
        <taxon>Embryophyta</taxon>
        <taxon>Tracheophyta</taxon>
        <taxon>Spermatophyta</taxon>
        <taxon>Magnoliopsida</taxon>
        <taxon>Liliopsida</taxon>
        <taxon>Zingiberales</taxon>
        <taxon>Musaceae</taxon>
        <taxon>Ensete</taxon>
    </lineage>
</organism>
<proteinExistence type="predicted"/>
<reference evidence="1 2" key="1">
    <citation type="journal article" date="2014" name="Agronomy (Basel)">
        <title>A Draft Genome Sequence for Ensete ventricosum, the Drought-Tolerant Tree Against Hunger.</title>
        <authorList>
            <person name="Harrison J."/>
            <person name="Moore K.A."/>
            <person name="Paszkiewicz K."/>
            <person name="Jones T."/>
            <person name="Grant M."/>
            <person name="Ambacheew D."/>
            <person name="Muzemil S."/>
            <person name="Studholme D.J."/>
        </authorList>
    </citation>
    <scope>NUCLEOTIDE SEQUENCE [LARGE SCALE GENOMIC DNA]</scope>
</reference>
<evidence type="ECO:0000313" key="1">
    <source>
        <dbReference type="EMBL" id="RRT33445.1"/>
    </source>
</evidence>
<accession>A0A426X1T4</accession>